<comment type="caution">
    <text evidence="1">The sequence shown here is derived from an EMBL/GenBank/DDBJ whole genome shotgun (WGS) entry which is preliminary data.</text>
</comment>
<organism evidence="1 2">
    <name type="scientific">Brassica cretica</name>
    <name type="common">Mustard</name>
    <dbReference type="NCBI Taxonomy" id="69181"/>
    <lineage>
        <taxon>Eukaryota</taxon>
        <taxon>Viridiplantae</taxon>
        <taxon>Streptophyta</taxon>
        <taxon>Embryophyta</taxon>
        <taxon>Tracheophyta</taxon>
        <taxon>Spermatophyta</taxon>
        <taxon>Magnoliopsida</taxon>
        <taxon>eudicotyledons</taxon>
        <taxon>Gunneridae</taxon>
        <taxon>Pentapetalae</taxon>
        <taxon>rosids</taxon>
        <taxon>malvids</taxon>
        <taxon>Brassicales</taxon>
        <taxon>Brassicaceae</taxon>
        <taxon>Brassiceae</taxon>
        <taxon>Brassica</taxon>
    </lineage>
</organism>
<dbReference type="EMBL" id="QGKX02001521">
    <property type="protein sequence ID" value="KAF3510130.1"/>
    <property type="molecule type" value="Genomic_DNA"/>
</dbReference>
<evidence type="ECO:0000313" key="1">
    <source>
        <dbReference type="EMBL" id="KAF3510130.1"/>
    </source>
</evidence>
<dbReference type="AlphaFoldDB" id="A0A8S9P4L0"/>
<gene>
    <name evidence="1" type="ORF">F2Q69_00008615</name>
</gene>
<accession>A0A8S9P4L0</accession>
<proteinExistence type="predicted"/>
<name>A0A8S9P4L0_BRACR</name>
<dbReference type="Proteomes" id="UP000712600">
    <property type="component" value="Unassembled WGS sequence"/>
</dbReference>
<protein>
    <submittedName>
        <fullName evidence="1">Uncharacterized protein</fullName>
    </submittedName>
</protein>
<evidence type="ECO:0000313" key="2">
    <source>
        <dbReference type="Proteomes" id="UP000712600"/>
    </source>
</evidence>
<sequence length="68" mass="8002">MVLRATSHSLKNFFALKPKEIYRVADLRVTICFSKVLKPTVDIGETLWSMEYSRLQAKVDLPERNQRY</sequence>
<reference evidence="1" key="1">
    <citation type="submission" date="2019-12" db="EMBL/GenBank/DDBJ databases">
        <title>Genome sequencing and annotation of Brassica cretica.</title>
        <authorList>
            <person name="Studholme D.J."/>
            <person name="Sarris P."/>
        </authorList>
    </citation>
    <scope>NUCLEOTIDE SEQUENCE</scope>
    <source>
        <strain evidence="1">PFS-109/04</strain>
        <tissue evidence="1">Leaf</tissue>
    </source>
</reference>